<evidence type="ECO:0000313" key="9">
    <source>
        <dbReference type="EMBL" id="KAF2737060.1"/>
    </source>
</evidence>
<protein>
    <recommendedName>
        <fullName evidence="1">type I protein arginine methyltransferase</fullName>
        <ecNumber evidence="1">2.1.1.319</ecNumber>
    </recommendedName>
</protein>
<dbReference type="GO" id="GO:0035242">
    <property type="term" value="F:protein-arginine omega-N asymmetric methyltransferase activity"/>
    <property type="evidence" value="ECO:0007669"/>
    <property type="project" value="UniProtKB-EC"/>
</dbReference>
<dbReference type="GO" id="GO:0042054">
    <property type="term" value="F:histone methyltransferase activity"/>
    <property type="evidence" value="ECO:0007669"/>
    <property type="project" value="TreeGrafter"/>
</dbReference>
<dbReference type="Gene3D" id="2.70.160.11">
    <property type="entry name" value="Hnrnp arginine n-methyltransferase1"/>
    <property type="match status" value="1"/>
</dbReference>
<dbReference type="Proteomes" id="UP000799444">
    <property type="component" value="Unassembled WGS sequence"/>
</dbReference>
<evidence type="ECO:0000259" key="8">
    <source>
        <dbReference type="Pfam" id="PF22528"/>
    </source>
</evidence>
<dbReference type="InterPro" id="IPR029063">
    <property type="entry name" value="SAM-dependent_MTases_sf"/>
</dbReference>
<dbReference type="Pfam" id="PF22528">
    <property type="entry name" value="PRMT_C"/>
    <property type="match status" value="1"/>
</dbReference>
<dbReference type="AlphaFoldDB" id="A0A9P4R2R9"/>
<evidence type="ECO:0000256" key="4">
    <source>
        <dbReference type="ARBA" id="ARBA00022691"/>
    </source>
</evidence>
<reference evidence="9" key="1">
    <citation type="journal article" date="2020" name="Stud. Mycol.">
        <title>101 Dothideomycetes genomes: a test case for predicting lifestyles and emergence of pathogens.</title>
        <authorList>
            <person name="Haridas S."/>
            <person name="Albert R."/>
            <person name="Binder M."/>
            <person name="Bloem J."/>
            <person name="Labutti K."/>
            <person name="Salamov A."/>
            <person name="Andreopoulos B."/>
            <person name="Baker S."/>
            <person name="Barry K."/>
            <person name="Bills G."/>
            <person name="Bluhm B."/>
            <person name="Cannon C."/>
            <person name="Castanera R."/>
            <person name="Culley D."/>
            <person name="Daum C."/>
            <person name="Ezra D."/>
            <person name="Gonzalez J."/>
            <person name="Henrissat B."/>
            <person name="Kuo A."/>
            <person name="Liang C."/>
            <person name="Lipzen A."/>
            <person name="Lutzoni F."/>
            <person name="Magnuson J."/>
            <person name="Mondo S."/>
            <person name="Nolan M."/>
            <person name="Ohm R."/>
            <person name="Pangilinan J."/>
            <person name="Park H.-J."/>
            <person name="Ramirez L."/>
            <person name="Alfaro M."/>
            <person name="Sun H."/>
            <person name="Tritt A."/>
            <person name="Yoshinaga Y."/>
            <person name="Zwiers L.-H."/>
            <person name="Turgeon B."/>
            <person name="Goodwin S."/>
            <person name="Spatafora J."/>
            <person name="Crous P."/>
            <person name="Grigoriev I."/>
        </authorList>
    </citation>
    <scope>NUCLEOTIDE SEQUENCE</scope>
    <source>
        <strain evidence="9">CBS 125425</strain>
    </source>
</reference>
<comment type="catalytic activity">
    <reaction evidence="6">
        <text>L-arginyl-[protein] + S-adenosyl-L-methionine = N(omega)-methyl-L-arginyl-[protein] + S-adenosyl-L-homocysteine + H(+)</text>
        <dbReference type="Rhea" id="RHEA:48100"/>
        <dbReference type="Rhea" id="RHEA-COMP:10532"/>
        <dbReference type="Rhea" id="RHEA-COMP:11990"/>
        <dbReference type="ChEBI" id="CHEBI:15378"/>
        <dbReference type="ChEBI" id="CHEBI:29965"/>
        <dbReference type="ChEBI" id="CHEBI:57856"/>
        <dbReference type="ChEBI" id="CHEBI:59789"/>
        <dbReference type="ChEBI" id="CHEBI:65280"/>
    </reaction>
    <physiologicalReaction direction="left-to-right" evidence="6">
        <dbReference type="Rhea" id="RHEA:48101"/>
    </physiologicalReaction>
</comment>
<dbReference type="InterPro" id="IPR036236">
    <property type="entry name" value="Znf_C2H2_sf"/>
</dbReference>
<evidence type="ECO:0000256" key="6">
    <source>
        <dbReference type="ARBA" id="ARBA00049303"/>
    </source>
</evidence>
<proteinExistence type="predicted"/>
<evidence type="ECO:0000256" key="1">
    <source>
        <dbReference type="ARBA" id="ARBA00011925"/>
    </source>
</evidence>
<dbReference type="PROSITE" id="PS51678">
    <property type="entry name" value="SAM_MT_PRMT"/>
    <property type="match status" value="1"/>
</dbReference>
<dbReference type="OrthoDB" id="7848332at2759"/>
<evidence type="ECO:0000256" key="3">
    <source>
        <dbReference type="ARBA" id="ARBA00022679"/>
    </source>
</evidence>
<feature type="domain" description="Protein arginine N-methyltransferase" evidence="8">
    <location>
        <begin position="306"/>
        <end position="492"/>
    </location>
</feature>
<keyword evidence="3 7" id="KW-0808">Transferase</keyword>
<dbReference type="GO" id="GO:0005634">
    <property type="term" value="C:nucleus"/>
    <property type="evidence" value="ECO:0007669"/>
    <property type="project" value="TreeGrafter"/>
</dbReference>
<organism evidence="9 10">
    <name type="scientific">Polyplosphaeria fusca</name>
    <dbReference type="NCBI Taxonomy" id="682080"/>
    <lineage>
        <taxon>Eukaryota</taxon>
        <taxon>Fungi</taxon>
        <taxon>Dikarya</taxon>
        <taxon>Ascomycota</taxon>
        <taxon>Pezizomycotina</taxon>
        <taxon>Dothideomycetes</taxon>
        <taxon>Pleosporomycetidae</taxon>
        <taxon>Pleosporales</taxon>
        <taxon>Tetraplosphaeriaceae</taxon>
        <taxon>Polyplosphaeria</taxon>
    </lineage>
</organism>
<sequence>MSDTESEVGSIVEDASDAEELDLTCLFCPKQLQSVPSLFKHGIEEHGFDLETKLKELASQGLAYSLLPESIGIKLVNYLRQQTSNGAPVPTAITLDTLDDDKLMMPVMEDDALLFSLGDFIPEDPKEKAVNYQDLENLRLDLDGVDLNVQAKEGDKRYFDSYKAAGIHREMIEDRVRTQSYRKFIESFPHFFKDATILDVGCGTGILSLFCARVGAKKVYAVDASPIAATASKIVALNGYSNVVQVIQGRVEDDSVRKLIQKASVDVIISEWMGYGLLFEGMLDSVLKARDLYLKPDGHVFPNYCTLCVAPAADKAWSTEQRGEKFWKEVEGFNFAPMVKLASGAWENEIAVLDVPDKVLAGQPVVFKTLDIKNLKVPDLNFVGNFEIKLANRDLGPIDAFIIYFDTFFLSSEQLSDLDTFDSNKCVDMEPPEGIAFSTSPASTLTHWQQAVLFVDPAQTIGLEKGDILKGSVRYSKIGDSNRGIQVQVNWDSLGGGSSRGTVTREMDN</sequence>
<dbReference type="InterPro" id="IPR025799">
    <property type="entry name" value="Arg_MeTrfase"/>
</dbReference>
<evidence type="ECO:0000313" key="10">
    <source>
        <dbReference type="Proteomes" id="UP000799444"/>
    </source>
</evidence>
<dbReference type="EC" id="2.1.1.319" evidence="1"/>
<name>A0A9P4R2R9_9PLEO</name>
<keyword evidence="4 7" id="KW-0949">S-adenosyl-L-methionine</keyword>
<dbReference type="SUPFAM" id="SSF57667">
    <property type="entry name" value="beta-beta-alpha zinc fingers"/>
    <property type="match status" value="1"/>
</dbReference>
<dbReference type="SUPFAM" id="SSF53335">
    <property type="entry name" value="S-adenosyl-L-methionine-dependent methyltransferases"/>
    <property type="match status" value="1"/>
</dbReference>
<dbReference type="InterPro" id="IPR055135">
    <property type="entry name" value="PRMT_dom"/>
</dbReference>
<gene>
    <name evidence="9" type="ORF">EJ04DRAFT_461918</name>
</gene>
<keyword evidence="2 7" id="KW-0489">Methyltransferase</keyword>
<dbReference type="PANTHER" id="PTHR11006">
    <property type="entry name" value="PROTEIN ARGININE N-METHYLTRANSFERASE"/>
    <property type="match status" value="1"/>
</dbReference>
<evidence type="ECO:0000256" key="5">
    <source>
        <dbReference type="ARBA" id="ARBA00047384"/>
    </source>
</evidence>
<dbReference type="CDD" id="cd02440">
    <property type="entry name" value="AdoMet_MTases"/>
    <property type="match status" value="1"/>
</dbReference>
<evidence type="ECO:0000256" key="2">
    <source>
        <dbReference type="ARBA" id="ARBA00022603"/>
    </source>
</evidence>
<dbReference type="Gene3D" id="3.40.50.150">
    <property type="entry name" value="Vaccinia Virus protein VP39"/>
    <property type="match status" value="1"/>
</dbReference>
<keyword evidence="10" id="KW-1185">Reference proteome</keyword>
<dbReference type="FunFam" id="3.40.50.150:FF:000003">
    <property type="entry name" value="Blast:Protein arginine N-methyltransferase 1"/>
    <property type="match status" value="1"/>
</dbReference>
<dbReference type="EMBL" id="ML996119">
    <property type="protein sequence ID" value="KAF2737060.1"/>
    <property type="molecule type" value="Genomic_DNA"/>
</dbReference>
<dbReference type="PANTHER" id="PTHR11006:SF123">
    <property type="entry name" value="RIBOSOMAL PROTEIN ARGININE N-METHYLTRANSFERASE RMT3"/>
    <property type="match status" value="1"/>
</dbReference>
<evidence type="ECO:0000256" key="7">
    <source>
        <dbReference type="PROSITE-ProRule" id="PRU01015"/>
    </source>
</evidence>
<accession>A0A9P4R2R9</accession>
<comment type="caution">
    <text evidence="9">The sequence shown here is derived from an EMBL/GenBank/DDBJ whole genome shotgun (WGS) entry which is preliminary data.</text>
</comment>
<dbReference type="Pfam" id="PF06325">
    <property type="entry name" value="PrmA"/>
    <property type="match status" value="1"/>
</dbReference>
<dbReference type="GO" id="GO:0032259">
    <property type="term" value="P:methylation"/>
    <property type="evidence" value="ECO:0007669"/>
    <property type="project" value="UniProtKB-KW"/>
</dbReference>
<comment type="catalytic activity">
    <reaction evidence="5">
        <text>L-arginyl-[protein] + 2 S-adenosyl-L-methionine = N(omega),N(omega)-dimethyl-L-arginyl-[protein] + 2 S-adenosyl-L-homocysteine + 2 H(+)</text>
        <dbReference type="Rhea" id="RHEA:48096"/>
        <dbReference type="Rhea" id="RHEA-COMP:10532"/>
        <dbReference type="Rhea" id="RHEA-COMP:11991"/>
        <dbReference type="ChEBI" id="CHEBI:15378"/>
        <dbReference type="ChEBI" id="CHEBI:29965"/>
        <dbReference type="ChEBI" id="CHEBI:57856"/>
        <dbReference type="ChEBI" id="CHEBI:59789"/>
        <dbReference type="ChEBI" id="CHEBI:61897"/>
        <dbReference type="EC" id="2.1.1.319"/>
    </reaction>
    <physiologicalReaction direction="left-to-right" evidence="5">
        <dbReference type="Rhea" id="RHEA:48097"/>
    </physiologicalReaction>
</comment>